<keyword evidence="2" id="KW-1185">Reference proteome</keyword>
<reference evidence="1 2" key="1">
    <citation type="journal article" date="2024" name="G3 (Bethesda)">
        <title>Genome assembly of Hibiscus sabdariffa L. provides insights into metabolisms of medicinal natural products.</title>
        <authorList>
            <person name="Kim T."/>
        </authorList>
    </citation>
    <scope>NUCLEOTIDE SEQUENCE [LARGE SCALE GENOMIC DNA]</scope>
    <source>
        <strain evidence="1">TK-2024</strain>
        <tissue evidence="1">Old leaves</tissue>
    </source>
</reference>
<sequence length="114" mass="13205">MDEHSQWRWDLLDQILPCELLLRIAAVKPPLRVSYDAPGWEVGTSNEFTVRSAGVVSRGVFYGPFERIWRVIAEFKGLPRVQLFLWLGESGPFPEILSYDYMVLESVDPFRCLE</sequence>
<gene>
    <name evidence="1" type="ORF">V6N12_060294</name>
</gene>
<evidence type="ECO:0000313" key="1">
    <source>
        <dbReference type="EMBL" id="KAK8529515.1"/>
    </source>
</evidence>
<accession>A0ABR2D419</accession>
<comment type="caution">
    <text evidence="1">The sequence shown here is derived from an EMBL/GenBank/DDBJ whole genome shotgun (WGS) entry which is preliminary data.</text>
</comment>
<organism evidence="1 2">
    <name type="scientific">Hibiscus sabdariffa</name>
    <name type="common">roselle</name>
    <dbReference type="NCBI Taxonomy" id="183260"/>
    <lineage>
        <taxon>Eukaryota</taxon>
        <taxon>Viridiplantae</taxon>
        <taxon>Streptophyta</taxon>
        <taxon>Embryophyta</taxon>
        <taxon>Tracheophyta</taxon>
        <taxon>Spermatophyta</taxon>
        <taxon>Magnoliopsida</taxon>
        <taxon>eudicotyledons</taxon>
        <taxon>Gunneridae</taxon>
        <taxon>Pentapetalae</taxon>
        <taxon>rosids</taxon>
        <taxon>malvids</taxon>
        <taxon>Malvales</taxon>
        <taxon>Malvaceae</taxon>
        <taxon>Malvoideae</taxon>
        <taxon>Hibiscus</taxon>
    </lineage>
</organism>
<evidence type="ECO:0000313" key="2">
    <source>
        <dbReference type="Proteomes" id="UP001472677"/>
    </source>
</evidence>
<dbReference type="EMBL" id="JBBPBM010000036">
    <property type="protein sequence ID" value="KAK8529515.1"/>
    <property type="molecule type" value="Genomic_DNA"/>
</dbReference>
<proteinExistence type="predicted"/>
<name>A0ABR2D419_9ROSI</name>
<protein>
    <submittedName>
        <fullName evidence="1">Uncharacterized protein</fullName>
    </submittedName>
</protein>
<dbReference type="Proteomes" id="UP001472677">
    <property type="component" value="Unassembled WGS sequence"/>
</dbReference>